<evidence type="ECO:0000313" key="3">
    <source>
        <dbReference type="Proteomes" id="UP000625574"/>
    </source>
</evidence>
<feature type="region of interest" description="Disordered" evidence="1">
    <location>
        <begin position="53"/>
        <end position="72"/>
    </location>
</feature>
<sequence length="72" mass="7708">MAPSPETAQFLEGLRGEYDGSVPCSPISTDLHHGPRSSCAFLLAPEERGKLYRVSGSPEPQQPGPIPMCVAR</sequence>
<gene>
    <name evidence="2" type="ORF">JDV76_10960</name>
</gene>
<evidence type="ECO:0000256" key="1">
    <source>
        <dbReference type="SAM" id="MobiDB-lite"/>
    </source>
</evidence>
<name>A0ABS0W0T0_9CORY</name>
<dbReference type="Proteomes" id="UP000625574">
    <property type="component" value="Unassembled WGS sequence"/>
</dbReference>
<protein>
    <submittedName>
        <fullName evidence="2">Uncharacterized protein</fullName>
    </submittedName>
</protein>
<keyword evidence="3" id="KW-1185">Reference proteome</keyword>
<comment type="caution">
    <text evidence="2">The sequence shown here is derived from an EMBL/GenBank/DDBJ whole genome shotgun (WGS) entry which is preliminary data.</text>
</comment>
<dbReference type="RefSeq" id="WP_198736932.1">
    <property type="nucleotide sequence ID" value="NZ_JAEIOT010000015.1"/>
</dbReference>
<organism evidence="2 3">
    <name type="scientific">Corynebacterium marambiense</name>
    <dbReference type="NCBI Taxonomy" id="2765364"/>
    <lineage>
        <taxon>Bacteria</taxon>
        <taxon>Bacillati</taxon>
        <taxon>Actinomycetota</taxon>
        <taxon>Actinomycetes</taxon>
        <taxon>Mycobacteriales</taxon>
        <taxon>Corynebacteriaceae</taxon>
        <taxon>Corynebacterium</taxon>
    </lineage>
</organism>
<proteinExistence type="predicted"/>
<accession>A0ABS0W0T0</accession>
<reference evidence="2 3" key="1">
    <citation type="submission" date="2020-12" db="EMBL/GenBank/DDBJ databases">
        <title>Genome public.</title>
        <authorList>
            <person name="Sun Q."/>
        </authorList>
    </citation>
    <scope>NUCLEOTIDE SEQUENCE [LARGE SCALE GENOMIC DNA]</scope>
    <source>
        <strain evidence="2 3">CCM 8864</strain>
    </source>
</reference>
<dbReference type="EMBL" id="JAEIOT010000015">
    <property type="protein sequence ID" value="MBI9001475.1"/>
    <property type="molecule type" value="Genomic_DNA"/>
</dbReference>
<evidence type="ECO:0000313" key="2">
    <source>
        <dbReference type="EMBL" id="MBI9001475.1"/>
    </source>
</evidence>